<dbReference type="OrthoDB" id="8758505at2"/>
<protein>
    <recommendedName>
        <fullName evidence="1">DUF7661 domain-containing protein</fullName>
    </recommendedName>
</protein>
<dbReference type="Proteomes" id="UP000241771">
    <property type="component" value="Unassembled WGS sequence"/>
</dbReference>
<gene>
    <name evidence="2" type="ORF">C9I98_04075</name>
</gene>
<feature type="domain" description="DUF7661" evidence="1">
    <location>
        <begin position="3"/>
        <end position="71"/>
    </location>
</feature>
<evidence type="ECO:0000313" key="3">
    <source>
        <dbReference type="Proteomes" id="UP000241771"/>
    </source>
</evidence>
<sequence>MFLMFDVFGTKMSVQKKDGFWLLFKESDTAMRARIYDVVIPPELEEDDLATYLADIYHENATAARSEVKRLK</sequence>
<proteinExistence type="predicted"/>
<dbReference type="AlphaFoldDB" id="A0A2T3NXZ6"/>
<dbReference type="InterPro" id="IPR056078">
    <property type="entry name" value="DUF7661"/>
</dbReference>
<comment type="caution">
    <text evidence="2">The sequence shown here is derived from an EMBL/GenBank/DDBJ whole genome shotgun (WGS) entry which is preliminary data.</text>
</comment>
<organism evidence="2 3">
    <name type="scientific">Photobacterium sanctipauli</name>
    <dbReference type="NCBI Taxonomy" id="1342794"/>
    <lineage>
        <taxon>Bacteria</taxon>
        <taxon>Pseudomonadati</taxon>
        <taxon>Pseudomonadota</taxon>
        <taxon>Gammaproteobacteria</taxon>
        <taxon>Vibrionales</taxon>
        <taxon>Vibrionaceae</taxon>
        <taxon>Photobacterium</taxon>
    </lineage>
</organism>
<evidence type="ECO:0000259" key="1">
    <source>
        <dbReference type="Pfam" id="PF24697"/>
    </source>
</evidence>
<dbReference type="RefSeq" id="WP_036822484.1">
    <property type="nucleotide sequence ID" value="NZ_JGVO01000403.1"/>
</dbReference>
<dbReference type="Pfam" id="PF24697">
    <property type="entry name" value="DUF7661"/>
    <property type="match status" value="1"/>
</dbReference>
<evidence type="ECO:0000313" key="2">
    <source>
        <dbReference type="EMBL" id="PSW21136.1"/>
    </source>
</evidence>
<name>A0A2T3NXZ6_9GAMM</name>
<dbReference type="EMBL" id="PYMA01000002">
    <property type="protein sequence ID" value="PSW21136.1"/>
    <property type="molecule type" value="Genomic_DNA"/>
</dbReference>
<accession>A0A2T3NXZ6</accession>
<reference evidence="2 3" key="1">
    <citation type="submission" date="2018-01" db="EMBL/GenBank/DDBJ databases">
        <title>Whole genome sequencing of Histamine producing bacteria.</title>
        <authorList>
            <person name="Butler K."/>
        </authorList>
    </citation>
    <scope>NUCLEOTIDE SEQUENCE [LARGE SCALE GENOMIC DNA]</scope>
    <source>
        <strain evidence="2 3">DSM 100436</strain>
    </source>
</reference>
<keyword evidence="3" id="KW-1185">Reference proteome</keyword>